<sequence length="413" mass="43752">MLSIAAAASSALSVDPAPRAPWSSAAAATSSSAAWSDRTNIGSLDVPQIGLGTIAWTEELDRDPIARVAQDLGLNLFDTAERYGAKGSSLIPAALSALGLPVKNDYLGGDTESYLGARVGDGGTIMTKFAPTPWRGDAQSVVDACRGSAVRLGVDSVDLMQVHMPDIIQPFAAFGVEKRREEAHWDGLAECYHSGLAKNVGVSNYGPSLLARAHEHLAARGVPLASNQIHFNLLYRRQGSLAAIAKAQELGVQTLAYYPLAMGLLTGKLTGASLRERLDANPKNTRAAELLRYLEGGQGNLLRYFPNTAGDIPEGGIRPLLIALQAVAARVGKTPAQVSLNYIICKGAIPIPGASSPIHVRDNVGALGWRLSDEDVALLDAAADSLDFEFRGCGFQTADSKFVGYGFERWQLD</sequence>
<dbReference type="AlphaFoldDB" id="A0A7S4KJE4"/>
<dbReference type="Pfam" id="PF00248">
    <property type="entry name" value="Aldo_ket_red"/>
    <property type="match status" value="1"/>
</dbReference>
<gene>
    <name evidence="3" type="ORF">CPOL0286_LOCUS19547</name>
</gene>
<dbReference type="GO" id="GO:0005737">
    <property type="term" value="C:cytoplasm"/>
    <property type="evidence" value="ECO:0007669"/>
    <property type="project" value="TreeGrafter"/>
</dbReference>
<dbReference type="PROSITE" id="PS00062">
    <property type="entry name" value="ALDOKETO_REDUCTASE_2"/>
    <property type="match status" value="1"/>
</dbReference>
<keyword evidence="1" id="KW-0560">Oxidoreductase</keyword>
<dbReference type="InterPro" id="IPR050791">
    <property type="entry name" value="Aldo-Keto_reductase"/>
</dbReference>
<accession>A0A7S4KJE4</accession>
<dbReference type="InterPro" id="IPR020471">
    <property type="entry name" value="AKR"/>
</dbReference>
<evidence type="ECO:0000256" key="1">
    <source>
        <dbReference type="ARBA" id="ARBA00023002"/>
    </source>
</evidence>
<evidence type="ECO:0000313" key="3">
    <source>
        <dbReference type="EMBL" id="CAE2296895.1"/>
    </source>
</evidence>
<dbReference type="PANTHER" id="PTHR43625">
    <property type="entry name" value="AFLATOXIN B1 ALDEHYDE REDUCTASE"/>
    <property type="match status" value="1"/>
</dbReference>
<dbReference type="GO" id="GO:0016491">
    <property type="term" value="F:oxidoreductase activity"/>
    <property type="evidence" value="ECO:0007669"/>
    <property type="project" value="UniProtKB-KW"/>
</dbReference>
<dbReference type="SUPFAM" id="SSF51430">
    <property type="entry name" value="NAD(P)-linked oxidoreductase"/>
    <property type="match status" value="1"/>
</dbReference>
<protein>
    <recommendedName>
        <fullName evidence="2">NADP-dependent oxidoreductase domain-containing protein</fullName>
    </recommendedName>
</protein>
<dbReference type="PRINTS" id="PR00069">
    <property type="entry name" value="ALDKETRDTASE"/>
</dbReference>
<dbReference type="Gene3D" id="3.20.20.100">
    <property type="entry name" value="NADP-dependent oxidoreductase domain"/>
    <property type="match status" value="1"/>
</dbReference>
<name>A0A7S4KJE4_9EUKA</name>
<dbReference type="EMBL" id="HBKO01042541">
    <property type="protein sequence ID" value="CAE2296895.1"/>
    <property type="molecule type" value="Transcribed_RNA"/>
</dbReference>
<dbReference type="PANTHER" id="PTHR43625:SF5">
    <property type="entry name" value="PYRIDOXAL REDUCTASE, CHLOROPLASTIC"/>
    <property type="match status" value="1"/>
</dbReference>
<feature type="domain" description="NADP-dependent oxidoreductase" evidence="2">
    <location>
        <begin position="49"/>
        <end position="383"/>
    </location>
</feature>
<proteinExistence type="predicted"/>
<dbReference type="InterPro" id="IPR023210">
    <property type="entry name" value="NADP_OxRdtase_dom"/>
</dbReference>
<organism evidence="3">
    <name type="scientific">Prymnesium polylepis</name>
    <dbReference type="NCBI Taxonomy" id="72548"/>
    <lineage>
        <taxon>Eukaryota</taxon>
        <taxon>Haptista</taxon>
        <taxon>Haptophyta</taxon>
        <taxon>Prymnesiophyceae</taxon>
        <taxon>Prymnesiales</taxon>
        <taxon>Prymnesiaceae</taxon>
        <taxon>Prymnesium</taxon>
    </lineage>
</organism>
<evidence type="ECO:0000259" key="2">
    <source>
        <dbReference type="Pfam" id="PF00248"/>
    </source>
</evidence>
<dbReference type="InterPro" id="IPR036812">
    <property type="entry name" value="NAD(P)_OxRdtase_dom_sf"/>
</dbReference>
<reference evidence="3" key="1">
    <citation type="submission" date="2021-01" db="EMBL/GenBank/DDBJ databases">
        <authorList>
            <person name="Corre E."/>
            <person name="Pelletier E."/>
            <person name="Niang G."/>
            <person name="Scheremetjew M."/>
            <person name="Finn R."/>
            <person name="Kale V."/>
            <person name="Holt S."/>
            <person name="Cochrane G."/>
            <person name="Meng A."/>
            <person name="Brown T."/>
            <person name="Cohen L."/>
        </authorList>
    </citation>
    <scope>NUCLEOTIDE SEQUENCE</scope>
    <source>
        <strain evidence="3">UIO037</strain>
    </source>
</reference>
<dbReference type="InterPro" id="IPR018170">
    <property type="entry name" value="Aldo/ket_reductase_CS"/>
</dbReference>